<gene>
    <name evidence="2" type="ORF">SNOG_06892</name>
</gene>
<sequence length="46" mass="5365">MSSSYPRSSCQRAKLRAMHESPYRRRLPPLSHSLARHCAIQILESR</sequence>
<dbReference type="Proteomes" id="UP000001055">
    <property type="component" value="Unassembled WGS sequence"/>
</dbReference>
<dbReference type="AlphaFoldDB" id="Q0UMX2"/>
<dbReference type="InParanoid" id="Q0UMX2"/>
<dbReference type="EMBL" id="CH445334">
    <property type="protein sequence ID" value="EAT85543.1"/>
    <property type="molecule type" value="Genomic_DNA"/>
</dbReference>
<proteinExistence type="predicted"/>
<dbReference type="HOGENOM" id="CLU_3191531_0_0_1"/>
<evidence type="ECO:0000313" key="3">
    <source>
        <dbReference type="Proteomes" id="UP000001055"/>
    </source>
</evidence>
<organism evidence="2 3">
    <name type="scientific">Phaeosphaeria nodorum (strain SN15 / ATCC MYA-4574 / FGSC 10173)</name>
    <name type="common">Glume blotch fungus</name>
    <name type="synonym">Parastagonospora nodorum</name>
    <dbReference type="NCBI Taxonomy" id="321614"/>
    <lineage>
        <taxon>Eukaryota</taxon>
        <taxon>Fungi</taxon>
        <taxon>Dikarya</taxon>
        <taxon>Ascomycota</taxon>
        <taxon>Pezizomycotina</taxon>
        <taxon>Dothideomycetes</taxon>
        <taxon>Pleosporomycetidae</taxon>
        <taxon>Pleosporales</taxon>
        <taxon>Pleosporineae</taxon>
        <taxon>Phaeosphaeriaceae</taxon>
        <taxon>Parastagonospora</taxon>
    </lineage>
</organism>
<evidence type="ECO:0000256" key="1">
    <source>
        <dbReference type="SAM" id="MobiDB-lite"/>
    </source>
</evidence>
<evidence type="ECO:0000313" key="2">
    <source>
        <dbReference type="EMBL" id="EAT85543.1"/>
    </source>
</evidence>
<feature type="compositionally biased region" description="Polar residues" evidence="1">
    <location>
        <begin position="1"/>
        <end position="11"/>
    </location>
</feature>
<accession>Q0UMX2</accession>
<dbReference type="KEGG" id="pno:SNOG_06892"/>
<protein>
    <submittedName>
        <fullName evidence="2">Uncharacterized protein</fullName>
    </submittedName>
</protein>
<reference evidence="3" key="1">
    <citation type="journal article" date="2007" name="Plant Cell">
        <title>Dothideomycete-plant interactions illuminated by genome sequencing and EST analysis of the wheat pathogen Stagonospora nodorum.</title>
        <authorList>
            <person name="Hane J.K."/>
            <person name="Lowe R.G."/>
            <person name="Solomon P.S."/>
            <person name="Tan K.C."/>
            <person name="Schoch C.L."/>
            <person name="Spatafora J.W."/>
            <person name="Crous P.W."/>
            <person name="Kodira C."/>
            <person name="Birren B.W."/>
            <person name="Galagan J.E."/>
            <person name="Torriani S.F."/>
            <person name="McDonald B.A."/>
            <person name="Oliver R.P."/>
        </authorList>
    </citation>
    <scope>NUCLEOTIDE SEQUENCE [LARGE SCALE GENOMIC DNA]</scope>
    <source>
        <strain evidence="3">SN15 / ATCC MYA-4574 / FGSC 10173</strain>
    </source>
</reference>
<dbReference type="GeneID" id="5974143"/>
<feature type="region of interest" description="Disordered" evidence="1">
    <location>
        <begin position="1"/>
        <end position="24"/>
    </location>
</feature>
<dbReference type="RefSeq" id="XP_001797253.1">
    <property type="nucleotide sequence ID" value="XM_001797201.1"/>
</dbReference>
<name>Q0UMX2_PHANO</name>